<evidence type="ECO:0000313" key="11">
    <source>
        <dbReference type="Proteomes" id="UP000324022"/>
    </source>
</evidence>
<keyword evidence="5 8" id="KW-0547">Nucleotide-binding</keyword>
<organism evidence="10 11">
    <name type="scientific">Ustilago trichophora</name>
    <dbReference type="NCBI Taxonomy" id="86804"/>
    <lineage>
        <taxon>Eukaryota</taxon>
        <taxon>Fungi</taxon>
        <taxon>Dikarya</taxon>
        <taxon>Basidiomycota</taxon>
        <taxon>Ustilaginomycotina</taxon>
        <taxon>Ustilaginomycetes</taxon>
        <taxon>Ustilaginales</taxon>
        <taxon>Ustilaginaceae</taxon>
        <taxon>Ustilago</taxon>
    </lineage>
</organism>
<dbReference type="GO" id="GO:0005634">
    <property type="term" value="C:nucleus"/>
    <property type="evidence" value="ECO:0007669"/>
    <property type="project" value="TreeGrafter"/>
</dbReference>
<comment type="catalytic activity">
    <reaction evidence="1 8">
        <text>1D-myo-inositol 1,3,4,5,6-pentakisphosphate + ATP = 1D-myo-inositol hexakisphosphate + ADP + H(+)</text>
        <dbReference type="Rhea" id="RHEA:20313"/>
        <dbReference type="ChEBI" id="CHEBI:15378"/>
        <dbReference type="ChEBI" id="CHEBI:30616"/>
        <dbReference type="ChEBI" id="CHEBI:57733"/>
        <dbReference type="ChEBI" id="CHEBI:58130"/>
        <dbReference type="ChEBI" id="CHEBI:456216"/>
        <dbReference type="EC" id="2.7.1.158"/>
    </reaction>
</comment>
<dbReference type="OrthoDB" id="272370at2759"/>
<evidence type="ECO:0000256" key="6">
    <source>
        <dbReference type="ARBA" id="ARBA00022777"/>
    </source>
</evidence>
<evidence type="ECO:0000256" key="4">
    <source>
        <dbReference type="ARBA" id="ARBA00022679"/>
    </source>
</evidence>
<feature type="region of interest" description="Disordered" evidence="9">
    <location>
        <begin position="1"/>
        <end position="34"/>
    </location>
</feature>
<keyword evidence="6 8" id="KW-0418">Kinase</keyword>
<dbReference type="EC" id="2.7.1.158" evidence="2 8"/>
<dbReference type="PANTHER" id="PTHR14456:SF2">
    <property type="entry name" value="INOSITOL-PENTAKISPHOSPHATE 2-KINASE"/>
    <property type="match status" value="1"/>
</dbReference>
<reference evidence="10 11" key="1">
    <citation type="submission" date="2018-03" db="EMBL/GenBank/DDBJ databases">
        <authorList>
            <person name="Guldener U."/>
        </authorList>
    </citation>
    <scope>NUCLEOTIDE SEQUENCE [LARGE SCALE GENOMIC DNA]</scope>
    <source>
        <strain evidence="10 11">NBRC100155</strain>
    </source>
</reference>
<evidence type="ECO:0000256" key="7">
    <source>
        <dbReference type="ARBA" id="ARBA00022840"/>
    </source>
</evidence>
<dbReference type="GO" id="GO:0005524">
    <property type="term" value="F:ATP binding"/>
    <property type="evidence" value="ECO:0007669"/>
    <property type="project" value="UniProtKB-KW"/>
</dbReference>
<dbReference type="GO" id="GO:0032958">
    <property type="term" value="P:inositol phosphate biosynthetic process"/>
    <property type="evidence" value="ECO:0007669"/>
    <property type="project" value="TreeGrafter"/>
</dbReference>
<dbReference type="InterPro" id="IPR043001">
    <property type="entry name" value="IP5_2-K_N_lobe"/>
</dbReference>
<dbReference type="GO" id="GO:0035299">
    <property type="term" value="F:inositol-1,3,4,5,6-pentakisphosphate 2-kinase activity"/>
    <property type="evidence" value="ECO:0007669"/>
    <property type="project" value="UniProtKB-EC"/>
</dbReference>
<dbReference type="Pfam" id="PF06090">
    <property type="entry name" value="Ins_P5_2-kin"/>
    <property type="match status" value="1"/>
</dbReference>
<evidence type="ECO:0000313" key="10">
    <source>
        <dbReference type="EMBL" id="SPO24259.1"/>
    </source>
</evidence>
<evidence type="ECO:0000256" key="2">
    <source>
        <dbReference type="ARBA" id="ARBA00012023"/>
    </source>
</evidence>
<protein>
    <recommendedName>
        <fullName evidence="3 8">Inositol-pentakisphosphate 2-kinase</fullName>
        <ecNumber evidence="2 8">2.7.1.158</ecNumber>
    </recommendedName>
</protein>
<dbReference type="PANTHER" id="PTHR14456">
    <property type="entry name" value="INOSITOL POLYPHOSPHATE KINASE 1"/>
    <property type="match status" value="1"/>
</dbReference>
<feature type="compositionally biased region" description="Polar residues" evidence="9">
    <location>
        <begin position="15"/>
        <end position="24"/>
    </location>
</feature>
<dbReference type="EMBL" id="OOIN01000007">
    <property type="protein sequence ID" value="SPO24259.1"/>
    <property type="molecule type" value="Genomic_DNA"/>
</dbReference>
<evidence type="ECO:0000256" key="5">
    <source>
        <dbReference type="ARBA" id="ARBA00022741"/>
    </source>
</evidence>
<gene>
    <name evidence="10" type="ORF">UTRI_03527</name>
</gene>
<keyword evidence="11" id="KW-1185">Reference proteome</keyword>
<name>A0A5C3E4B3_9BASI</name>
<dbReference type="AlphaFoldDB" id="A0A5C3E4B3"/>
<evidence type="ECO:0000256" key="3">
    <source>
        <dbReference type="ARBA" id="ARBA00014846"/>
    </source>
</evidence>
<evidence type="ECO:0000256" key="8">
    <source>
        <dbReference type="RuleBase" id="RU364126"/>
    </source>
</evidence>
<sequence>MPPTPFQPTHQTPFKSTISSSQQSRVHHTPFEVEPSTQISISDIDPSEWKYHAEGGKNVLLSFLPSSGNGPFVTSACTYALRIPKSHPSEAQPEDEDEEADQFTNDIIIPLLGSPHVLPKCLRIPILTPRDRDIIDTLSARIEMQRPASRRAHPARIRAESLSCIYAVEDVTAPSTSSSTAGVLCVEIKPKWGFLPRIDSIPPSSPNVEVKAKFSRYRMHRVLKDGHMSKEKFQELYDPLDIYSADQKRKEKAVRALWKDWNETKGKTNNLRLFWNGAIVSPDDTATLNDVAQFLAPQSGKDDEALLGALSNRLVAELSKTTLPNVAGEPNAATILSRLSHLQASLDPLDVEGLSQLWLHRTQSHTLGQLPTTTNPASLPAALISPLPVSLLYPVLEPFLTSSSTAEVKLEDAMQAFLVSATFKDCSMLIRFSRNPDEEGGKVEGETKLVDLDRKPFEKLESMQKIDGEVCAAFLAWLGTLSGAPEASIAP</sequence>
<keyword evidence="7 8" id="KW-0067">ATP-binding</keyword>
<comment type="function">
    <text evidence="8">Phosphorylates Ins(1,3,4,5,6)P5 at position 2 to form Ins(1,2,3,4,5,6)P6 (InsP6 or phytate).</text>
</comment>
<dbReference type="Proteomes" id="UP000324022">
    <property type="component" value="Unassembled WGS sequence"/>
</dbReference>
<comment type="domain">
    <text evidence="8">The EXKPK motif is conserved in inositol-pentakisphosphate 2-kinases of both family 1 and 2.</text>
</comment>
<dbReference type="Gene3D" id="3.30.200.110">
    <property type="entry name" value="Inositol-pentakisphosphate 2-kinase, N-lobe"/>
    <property type="match status" value="1"/>
</dbReference>
<keyword evidence="4 8" id="KW-0808">Transferase</keyword>
<proteinExistence type="predicted"/>
<evidence type="ECO:0000256" key="9">
    <source>
        <dbReference type="SAM" id="MobiDB-lite"/>
    </source>
</evidence>
<accession>A0A5C3E4B3</accession>
<dbReference type="InterPro" id="IPR009286">
    <property type="entry name" value="Ins_P5_2-kin"/>
</dbReference>
<evidence type="ECO:0000256" key="1">
    <source>
        <dbReference type="ARBA" id="ARBA00001774"/>
    </source>
</evidence>